<accession>A0ABU0I173</accession>
<dbReference type="RefSeq" id="WP_238203004.1">
    <property type="nucleotide sequence ID" value="NZ_BPQE01000011.1"/>
</dbReference>
<name>A0ABU0I173_9HYPH</name>
<organism evidence="2 3">
    <name type="scientific">Methylobacterium aerolatum</name>
    <dbReference type="NCBI Taxonomy" id="418708"/>
    <lineage>
        <taxon>Bacteria</taxon>
        <taxon>Pseudomonadati</taxon>
        <taxon>Pseudomonadota</taxon>
        <taxon>Alphaproteobacteria</taxon>
        <taxon>Hyphomicrobiales</taxon>
        <taxon>Methylobacteriaceae</taxon>
        <taxon>Methylobacterium</taxon>
    </lineage>
</organism>
<sequence>MAEDRRGAPRRNAFTIGAVETGDGSRECLVWDSSETGALIEIDEPGLLPETVGVRVTAEAPLRQATVAWREGKRVGLTFG</sequence>
<evidence type="ECO:0000313" key="2">
    <source>
        <dbReference type="EMBL" id="MDQ0447793.1"/>
    </source>
</evidence>
<dbReference type="Pfam" id="PF07238">
    <property type="entry name" value="PilZ"/>
    <property type="match status" value="1"/>
</dbReference>
<gene>
    <name evidence="2" type="ORF">QO012_002293</name>
</gene>
<dbReference type="Proteomes" id="UP001231124">
    <property type="component" value="Unassembled WGS sequence"/>
</dbReference>
<keyword evidence="3" id="KW-1185">Reference proteome</keyword>
<dbReference type="SUPFAM" id="SSF141371">
    <property type="entry name" value="PilZ domain-like"/>
    <property type="match status" value="1"/>
</dbReference>
<evidence type="ECO:0000313" key="3">
    <source>
        <dbReference type="Proteomes" id="UP001231124"/>
    </source>
</evidence>
<dbReference type="EMBL" id="JAUSVP010000005">
    <property type="protein sequence ID" value="MDQ0447793.1"/>
    <property type="molecule type" value="Genomic_DNA"/>
</dbReference>
<comment type="caution">
    <text evidence="2">The sequence shown here is derived from an EMBL/GenBank/DDBJ whole genome shotgun (WGS) entry which is preliminary data.</text>
</comment>
<proteinExistence type="predicted"/>
<feature type="domain" description="PilZ" evidence="1">
    <location>
        <begin position="4"/>
        <end position="79"/>
    </location>
</feature>
<reference evidence="2 3" key="1">
    <citation type="submission" date="2023-07" db="EMBL/GenBank/DDBJ databases">
        <title>Genomic Encyclopedia of Type Strains, Phase IV (KMG-IV): sequencing the most valuable type-strain genomes for metagenomic binning, comparative biology and taxonomic classification.</title>
        <authorList>
            <person name="Goeker M."/>
        </authorList>
    </citation>
    <scope>NUCLEOTIDE SEQUENCE [LARGE SCALE GENOMIC DNA]</scope>
    <source>
        <strain evidence="2 3">DSM 19013</strain>
    </source>
</reference>
<protein>
    <recommendedName>
        <fullName evidence="1">PilZ domain-containing protein</fullName>
    </recommendedName>
</protein>
<evidence type="ECO:0000259" key="1">
    <source>
        <dbReference type="Pfam" id="PF07238"/>
    </source>
</evidence>
<dbReference type="InterPro" id="IPR009875">
    <property type="entry name" value="PilZ_domain"/>
</dbReference>